<dbReference type="Proteomes" id="UP000070409">
    <property type="component" value="Unassembled WGS sequence"/>
</dbReference>
<gene>
    <name evidence="3" type="ORF">AXK61_20485</name>
</gene>
<keyword evidence="1" id="KW-0560">Oxidoreductase</keyword>
<dbReference type="PRINTS" id="PR00069">
    <property type="entry name" value="ALDKETRDTASE"/>
</dbReference>
<proteinExistence type="predicted"/>
<dbReference type="PANTHER" id="PTHR43625">
    <property type="entry name" value="AFLATOXIN B1 ALDEHYDE REDUCTASE"/>
    <property type="match status" value="1"/>
</dbReference>
<dbReference type="InterPro" id="IPR020471">
    <property type="entry name" value="AKR"/>
</dbReference>
<dbReference type="Pfam" id="PF00248">
    <property type="entry name" value="Aldo_ket_red"/>
    <property type="match status" value="1"/>
</dbReference>
<sequence length="339" mass="35976">MPSNPKTPRRIDMLPTRTLGTLQVSALGLGCMGMSHAYGSADPAESLATLHAAADAGVTLFDTADMYGNGANEEFLAPFLAERRDEVVLATKFGFVNDENAKPIGLDGRPERVAGCVDDSLRRLGIDVIDLYYLHRVDPQVPVEETVGAMAEQVAAGKVRALGLSEASAEDIRKAAAVHPIAALQSEYSIFTRDVEDGPLQAAREVGAGLVPFSPLGRGLLTADRAEVAKALSGNDFRHSIPRWQGENLEANLRLVDRIDAIAAELGSDGAPVTAAQVALAWVLAQGEDIVPIPGTTRRKHLGDNLGAAAVALTDPQVAELTALSAVGERYPQRTLFRR</sequence>
<name>A0A137ZID1_9ACTN</name>
<dbReference type="PROSITE" id="PS51257">
    <property type="entry name" value="PROKAR_LIPOPROTEIN"/>
    <property type="match status" value="1"/>
</dbReference>
<comment type="caution">
    <text evidence="3">The sequence shown here is derived from an EMBL/GenBank/DDBJ whole genome shotgun (WGS) entry which is preliminary data.</text>
</comment>
<dbReference type="EMBL" id="LSRE01000014">
    <property type="protein sequence ID" value="KXO97949.1"/>
    <property type="molecule type" value="Genomic_DNA"/>
</dbReference>
<evidence type="ECO:0000256" key="1">
    <source>
        <dbReference type="ARBA" id="ARBA00023002"/>
    </source>
</evidence>
<evidence type="ECO:0000259" key="2">
    <source>
        <dbReference type="Pfam" id="PF00248"/>
    </source>
</evidence>
<dbReference type="InterPro" id="IPR050791">
    <property type="entry name" value="Aldo-Keto_reductase"/>
</dbReference>
<dbReference type="InterPro" id="IPR023210">
    <property type="entry name" value="NADP_OxRdtase_dom"/>
</dbReference>
<accession>A0A137ZID1</accession>
<dbReference type="CDD" id="cd19076">
    <property type="entry name" value="AKR_AKR13A_13D"/>
    <property type="match status" value="1"/>
</dbReference>
<evidence type="ECO:0000313" key="4">
    <source>
        <dbReference type="Proteomes" id="UP000070409"/>
    </source>
</evidence>
<evidence type="ECO:0000313" key="3">
    <source>
        <dbReference type="EMBL" id="KXO97949.1"/>
    </source>
</evidence>
<dbReference type="InterPro" id="IPR036812">
    <property type="entry name" value="NAD(P)_OxRdtase_dom_sf"/>
</dbReference>
<reference evidence="3 4" key="1">
    <citation type="submission" date="2016-02" db="EMBL/GenBank/DDBJ databases">
        <authorList>
            <person name="Teng J.L."/>
            <person name="Tang Y."/>
            <person name="Huang Y."/>
            <person name="Guo F."/>
            <person name="Wei W."/>
            <person name="Chen J.H."/>
            <person name="Wong S.Y."/>
            <person name="Lau S.K."/>
            <person name="Woo P.C."/>
        </authorList>
    </citation>
    <scope>NUCLEOTIDE SEQUENCE [LARGE SCALE GENOMIC DNA]</scope>
    <source>
        <strain evidence="3 4">JCM 13375</strain>
    </source>
</reference>
<dbReference type="Gene3D" id="3.20.20.100">
    <property type="entry name" value="NADP-dependent oxidoreductase domain"/>
    <property type="match status" value="1"/>
</dbReference>
<dbReference type="SUPFAM" id="SSF51430">
    <property type="entry name" value="NAD(P)-linked oxidoreductase"/>
    <property type="match status" value="1"/>
</dbReference>
<organism evidence="3 4">
    <name type="scientific">Tsukamurella pseudospumae</name>
    <dbReference type="NCBI Taxonomy" id="239498"/>
    <lineage>
        <taxon>Bacteria</taxon>
        <taxon>Bacillati</taxon>
        <taxon>Actinomycetota</taxon>
        <taxon>Actinomycetes</taxon>
        <taxon>Mycobacteriales</taxon>
        <taxon>Tsukamurellaceae</taxon>
        <taxon>Tsukamurella</taxon>
    </lineage>
</organism>
<protein>
    <submittedName>
        <fullName evidence="3">Aldo/keto reductase</fullName>
    </submittedName>
</protein>
<feature type="domain" description="NADP-dependent oxidoreductase" evidence="2">
    <location>
        <begin position="27"/>
        <end position="324"/>
    </location>
</feature>
<dbReference type="PANTHER" id="PTHR43625:SF40">
    <property type="entry name" value="ALDO-KETO REDUCTASE YAKC [NADP(+)]"/>
    <property type="match status" value="1"/>
</dbReference>
<keyword evidence="4" id="KW-1185">Reference proteome</keyword>